<dbReference type="EMBL" id="CP059066">
    <property type="protein sequence ID" value="QSQ10611.1"/>
    <property type="molecule type" value="Genomic_DNA"/>
</dbReference>
<dbReference type="Pfam" id="PF00437">
    <property type="entry name" value="T2SSE"/>
    <property type="match status" value="1"/>
</dbReference>
<comment type="similarity">
    <text evidence="1">Belongs to the GSP E family.</text>
</comment>
<dbReference type="Gene3D" id="3.40.50.300">
    <property type="entry name" value="P-loop containing nucleotide triphosphate hydrolases"/>
    <property type="match status" value="1"/>
</dbReference>
<evidence type="ECO:0000259" key="2">
    <source>
        <dbReference type="Pfam" id="PF00437"/>
    </source>
</evidence>
<dbReference type="SUPFAM" id="SSF52540">
    <property type="entry name" value="P-loop containing nucleoside triphosphate hydrolases"/>
    <property type="match status" value="1"/>
</dbReference>
<dbReference type="KEGG" id="kme:H0A61_03021"/>
<dbReference type="GO" id="GO:0016887">
    <property type="term" value="F:ATP hydrolysis activity"/>
    <property type="evidence" value="ECO:0007669"/>
    <property type="project" value="InterPro"/>
</dbReference>
<protein>
    <submittedName>
        <fullName evidence="3">Conjugal transfer protein</fullName>
    </submittedName>
</protein>
<keyword evidence="4" id="KW-1185">Reference proteome</keyword>
<dbReference type="RefSeq" id="WP_206707918.1">
    <property type="nucleotide sequence ID" value="NZ_CP059066.1"/>
</dbReference>
<dbReference type="AlphaFoldDB" id="A0A8A0RQG3"/>
<proteinExistence type="inferred from homology"/>
<reference evidence="3" key="1">
    <citation type="submission" date="2020-07" db="EMBL/GenBank/DDBJ databases">
        <title>Koleobacter methoxysyntrophicus gen. nov., sp. nov., a novel anaerobic bacterium isolated from deep subsurface oil field and proposal of Koleobacterales ord. nov. in the phylum Firmicutes.</title>
        <authorList>
            <person name="Sakamoto S."/>
            <person name="Tamaki H."/>
        </authorList>
    </citation>
    <scope>NUCLEOTIDE SEQUENCE</scope>
    <source>
        <strain evidence="3">NRmbB1</strain>
    </source>
</reference>
<dbReference type="InterPro" id="IPR001482">
    <property type="entry name" value="T2SS/T4SS_dom"/>
</dbReference>
<gene>
    <name evidence="3" type="ORF">H0A61_03021</name>
</gene>
<dbReference type="CDD" id="cd01130">
    <property type="entry name" value="VirB11-like_ATPase"/>
    <property type="match status" value="1"/>
</dbReference>
<feature type="domain" description="Bacterial type II secretion system protein E" evidence="2">
    <location>
        <begin position="93"/>
        <end position="363"/>
    </location>
</feature>
<dbReference type="InterPro" id="IPR050921">
    <property type="entry name" value="T4SS_GSP_E_ATPase"/>
</dbReference>
<organism evidence="3 4">
    <name type="scientific">Koleobacter methoxysyntrophicus</name>
    <dbReference type="NCBI Taxonomy" id="2751313"/>
    <lineage>
        <taxon>Bacteria</taxon>
        <taxon>Bacillati</taxon>
        <taxon>Bacillota</taxon>
        <taxon>Clostridia</taxon>
        <taxon>Koleobacterales</taxon>
        <taxon>Koleobacteraceae</taxon>
        <taxon>Koleobacter</taxon>
    </lineage>
</organism>
<accession>A0A8A0RQG3</accession>
<evidence type="ECO:0000256" key="1">
    <source>
        <dbReference type="ARBA" id="ARBA00006611"/>
    </source>
</evidence>
<name>A0A8A0RQG3_9FIRM</name>
<dbReference type="PANTHER" id="PTHR30486">
    <property type="entry name" value="TWITCHING MOTILITY PROTEIN PILT"/>
    <property type="match status" value="1"/>
</dbReference>
<sequence length="378" mass="42022">MGLINPHEIAASLSGLARGENLTCANTIMDGIVNDIILADPETVNKVHEGIYPKTLLETEIRSYLQHRGLFADDLSGAVRRISDAIFGYGELQPYIDDSEVSDILVNDYRTVYIKKFGAKHRVPVDFGSEENLRKYCYRLAALCGGRLDESSNAEKILSDRIRAFRIVISLKPVSVLSPTICIRKPTTGFTLSELVSRGLLTSAESEQLKDHVLNRRTIIIAGRGGSGKTTLLGALIDTVPGTERGILIQETYEIKPRHPDIVSKLIHISDTPGIKDYTLFELTRNALLMSVDRIFIGELKDRETMDFFNAIYTGHRGSMATVHANSASEVVNRLILLMKRSGTDIPVSDLREMLLASLDVVVYMDDYRVVDIQKIRG</sequence>
<dbReference type="PANTHER" id="PTHR30486:SF6">
    <property type="entry name" value="TYPE IV PILUS RETRACTATION ATPASE PILT"/>
    <property type="match status" value="1"/>
</dbReference>
<dbReference type="Gene3D" id="3.30.450.380">
    <property type="match status" value="1"/>
</dbReference>
<dbReference type="Proteomes" id="UP000662904">
    <property type="component" value="Chromosome"/>
</dbReference>
<evidence type="ECO:0000313" key="3">
    <source>
        <dbReference type="EMBL" id="QSQ10611.1"/>
    </source>
</evidence>
<dbReference type="InterPro" id="IPR027417">
    <property type="entry name" value="P-loop_NTPase"/>
</dbReference>
<evidence type="ECO:0000313" key="4">
    <source>
        <dbReference type="Proteomes" id="UP000662904"/>
    </source>
</evidence>